<evidence type="ECO:0000256" key="1">
    <source>
        <dbReference type="SAM" id="MobiDB-lite"/>
    </source>
</evidence>
<dbReference type="RefSeq" id="XP_001580928.1">
    <property type="nucleotide sequence ID" value="XM_001580878.1"/>
</dbReference>
<name>A2DHV3_TRIV3</name>
<dbReference type="VEuPathDB" id="TrichDB:TVAG_401960"/>
<feature type="compositionally biased region" description="Polar residues" evidence="1">
    <location>
        <begin position="50"/>
        <end position="75"/>
    </location>
</feature>
<accession>A2DHV3</accession>
<dbReference type="Proteomes" id="UP000001542">
    <property type="component" value="Unassembled WGS sequence"/>
</dbReference>
<protein>
    <submittedName>
        <fullName evidence="2">Uncharacterized protein</fullName>
    </submittedName>
</protein>
<feature type="compositionally biased region" description="Polar residues" evidence="1">
    <location>
        <begin position="215"/>
        <end position="226"/>
    </location>
</feature>
<dbReference type="EMBL" id="DS113202">
    <property type="protein sequence ID" value="EAY19942.1"/>
    <property type="molecule type" value="Genomic_DNA"/>
</dbReference>
<sequence length="419" mass="48243">MDADWDTFVQTKLEELHKGDALPSYFGCISNLLTGKPPMPQKPKKKDNDNQNLENSYKNQRNKQPQRFQNYYSNSDDQENEEPKPKEDKKEKQPFKSPRGMLNSPLPRKQEQNNHTHDSDAEWFTKDYAADNRKGINDQKPTEKSWEAQSSNPSSPVKARSINNQENSFNKDKEQWEDNQETENNESPKKSSKRQVRDYNGNDSDKSWEEYPAQKANQQSKVITDEQNSDNESWKEYPANNNKQTVKVEEQDDSDDSWGSYTRKEEPQAKKPPPQLSDSDQEESSSYVPIKKSKSSRSDEPPPESKQNQDSDSEDSSVFIPPKKSKDSTSQKSGSNGNDDNFNYALAFREIGDAVFGKYWVPIEDTAIPRLNLDSKLWTTFKVKRFEKFCKQLSDYSKGNSLTYARRADADADENGFAN</sequence>
<dbReference type="KEGG" id="tva:5465467"/>
<gene>
    <name evidence="2" type="ORF">TVAG_401960</name>
</gene>
<feature type="region of interest" description="Disordered" evidence="1">
    <location>
        <begin position="19"/>
        <end position="340"/>
    </location>
</feature>
<organism evidence="2 3">
    <name type="scientific">Trichomonas vaginalis (strain ATCC PRA-98 / G3)</name>
    <dbReference type="NCBI Taxonomy" id="412133"/>
    <lineage>
        <taxon>Eukaryota</taxon>
        <taxon>Metamonada</taxon>
        <taxon>Parabasalia</taxon>
        <taxon>Trichomonadida</taxon>
        <taxon>Trichomonadidae</taxon>
        <taxon>Trichomonas</taxon>
    </lineage>
</organism>
<evidence type="ECO:0000313" key="3">
    <source>
        <dbReference type="Proteomes" id="UP000001542"/>
    </source>
</evidence>
<dbReference type="InParanoid" id="A2DHV3"/>
<feature type="compositionally biased region" description="Polar residues" evidence="1">
    <location>
        <begin position="330"/>
        <end position="340"/>
    </location>
</feature>
<reference evidence="2" key="2">
    <citation type="journal article" date="2007" name="Science">
        <title>Draft genome sequence of the sexually transmitted pathogen Trichomonas vaginalis.</title>
        <authorList>
            <person name="Carlton J.M."/>
            <person name="Hirt R.P."/>
            <person name="Silva J.C."/>
            <person name="Delcher A.L."/>
            <person name="Schatz M."/>
            <person name="Zhao Q."/>
            <person name="Wortman J.R."/>
            <person name="Bidwell S.L."/>
            <person name="Alsmark U.C.M."/>
            <person name="Besteiro S."/>
            <person name="Sicheritz-Ponten T."/>
            <person name="Noel C.J."/>
            <person name="Dacks J.B."/>
            <person name="Foster P.G."/>
            <person name="Simillion C."/>
            <person name="Van de Peer Y."/>
            <person name="Miranda-Saavedra D."/>
            <person name="Barton G.J."/>
            <person name="Westrop G.D."/>
            <person name="Mueller S."/>
            <person name="Dessi D."/>
            <person name="Fiori P.L."/>
            <person name="Ren Q."/>
            <person name="Paulsen I."/>
            <person name="Zhang H."/>
            <person name="Bastida-Corcuera F.D."/>
            <person name="Simoes-Barbosa A."/>
            <person name="Brown M.T."/>
            <person name="Hayes R.D."/>
            <person name="Mukherjee M."/>
            <person name="Okumura C.Y."/>
            <person name="Schneider R."/>
            <person name="Smith A.J."/>
            <person name="Vanacova S."/>
            <person name="Villalvazo M."/>
            <person name="Haas B.J."/>
            <person name="Pertea M."/>
            <person name="Feldblyum T.V."/>
            <person name="Utterback T.R."/>
            <person name="Shu C.L."/>
            <person name="Osoegawa K."/>
            <person name="de Jong P.J."/>
            <person name="Hrdy I."/>
            <person name="Horvathova L."/>
            <person name="Zubacova Z."/>
            <person name="Dolezal P."/>
            <person name="Malik S.B."/>
            <person name="Logsdon J.M. Jr."/>
            <person name="Henze K."/>
            <person name="Gupta A."/>
            <person name="Wang C.C."/>
            <person name="Dunne R.L."/>
            <person name="Upcroft J.A."/>
            <person name="Upcroft P."/>
            <person name="White O."/>
            <person name="Salzberg S.L."/>
            <person name="Tang P."/>
            <person name="Chiu C.-H."/>
            <person name="Lee Y.-S."/>
            <person name="Embley T.M."/>
            <person name="Coombs G.H."/>
            <person name="Mottram J.C."/>
            <person name="Tachezy J."/>
            <person name="Fraser-Liggett C.M."/>
            <person name="Johnson P.J."/>
        </authorList>
    </citation>
    <scope>NUCLEOTIDE SEQUENCE [LARGE SCALE GENOMIC DNA]</scope>
    <source>
        <strain evidence="2">G3</strain>
    </source>
</reference>
<feature type="compositionally biased region" description="Basic and acidic residues" evidence="1">
    <location>
        <begin position="108"/>
        <end position="146"/>
    </location>
</feature>
<feature type="compositionally biased region" description="Basic and acidic residues" evidence="1">
    <location>
        <begin position="81"/>
        <end position="94"/>
    </location>
</feature>
<keyword evidence="3" id="KW-1185">Reference proteome</keyword>
<dbReference type="VEuPathDB" id="TrichDB:TVAGG3_0271450"/>
<dbReference type="OrthoDB" id="10587548at2759"/>
<proteinExistence type="predicted"/>
<feature type="compositionally biased region" description="Polar residues" evidence="1">
    <location>
        <begin position="147"/>
        <end position="168"/>
    </location>
</feature>
<reference evidence="2" key="1">
    <citation type="submission" date="2006-10" db="EMBL/GenBank/DDBJ databases">
        <authorList>
            <person name="Amadeo P."/>
            <person name="Zhao Q."/>
            <person name="Wortman J."/>
            <person name="Fraser-Liggett C."/>
            <person name="Carlton J."/>
        </authorList>
    </citation>
    <scope>NUCLEOTIDE SEQUENCE</scope>
    <source>
        <strain evidence="2">G3</strain>
    </source>
</reference>
<evidence type="ECO:0000313" key="2">
    <source>
        <dbReference type="EMBL" id="EAY19942.1"/>
    </source>
</evidence>
<dbReference type="AlphaFoldDB" id="A2DHV3"/>